<organism evidence="2 3">
    <name type="scientific">Pusillimonas minor</name>
    <dbReference type="NCBI Taxonomy" id="2697024"/>
    <lineage>
        <taxon>Bacteria</taxon>
        <taxon>Pseudomonadati</taxon>
        <taxon>Pseudomonadota</taxon>
        <taxon>Betaproteobacteria</taxon>
        <taxon>Burkholderiales</taxon>
        <taxon>Alcaligenaceae</taxon>
        <taxon>Pusillimonas</taxon>
    </lineage>
</organism>
<keyword evidence="1" id="KW-0732">Signal</keyword>
<evidence type="ECO:0000313" key="2">
    <source>
        <dbReference type="EMBL" id="MBC2768582.1"/>
    </source>
</evidence>
<evidence type="ECO:0000256" key="1">
    <source>
        <dbReference type="SAM" id="SignalP"/>
    </source>
</evidence>
<evidence type="ECO:0000313" key="3">
    <source>
        <dbReference type="Proteomes" id="UP000545386"/>
    </source>
</evidence>
<proteinExistence type="predicted"/>
<gene>
    <name evidence="2" type="ORF">GTU67_01465</name>
</gene>
<feature type="chain" id="PRO_5032478574" evidence="1">
    <location>
        <begin position="24"/>
        <end position="45"/>
    </location>
</feature>
<dbReference type="InterPro" id="IPR047773">
    <property type="entry name" value="YHYH_dom_bact"/>
</dbReference>
<dbReference type="AlphaFoldDB" id="A0A842HLD9"/>
<dbReference type="Proteomes" id="UP000545386">
    <property type="component" value="Unassembled WGS sequence"/>
</dbReference>
<name>A0A842HLD9_9BURK</name>
<keyword evidence="3" id="KW-1185">Reference proteome</keyword>
<comment type="caution">
    <text evidence="2">The sequence shown here is derived from an EMBL/GenBank/DDBJ whole genome shotgun (WGS) entry which is preliminary data.</text>
</comment>
<dbReference type="NCBIfam" id="NF033223">
    <property type="entry name" value="YHYH_alt"/>
    <property type="match status" value="1"/>
</dbReference>
<protein>
    <submittedName>
        <fullName evidence="2">YHYH domain-containing protein</fullName>
    </submittedName>
</protein>
<accession>A0A842HLD9</accession>
<sequence length="45" mass="4968">MRKFFLTIMLVVFGASSIAPAFAHSGGTDRYGCHRDNSNGTRHCH</sequence>
<dbReference type="EMBL" id="JACJUU010000001">
    <property type="protein sequence ID" value="MBC2768582.1"/>
    <property type="molecule type" value="Genomic_DNA"/>
</dbReference>
<reference evidence="2 3" key="1">
    <citation type="submission" date="2020-08" db="EMBL/GenBank/DDBJ databases">
        <title>Paraeoetvoesia sp. YC-7-48 draft genome sequence.</title>
        <authorList>
            <person name="Yao L."/>
        </authorList>
    </citation>
    <scope>NUCLEOTIDE SEQUENCE [LARGE SCALE GENOMIC DNA]</scope>
    <source>
        <strain evidence="3">YC-7-48</strain>
    </source>
</reference>
<feature type="signal peptide" evidence="1">
    <location>
        <begin position="1"/>
        <end position="23"/>
    </location>
</feature>